<organism evidence="2 3">
    <name type="scientific">Paeniglutamicibacter gangotriensis Lz1y</name>
    <dbReference type="NCBI Taxonomy" id="1276920"/>
    <lineage>
        <taxon>Bacteria</taxon>
        <taxon>Bacillati</taxon>
        <taxon>Actinomycetota</taxon>
        <taxon>Actinomycetes</taxon>
        <taxon>Micrococcales</taxon>
        <taxon>Micrococcaceae</taxon>
        <taxon>Paeniglutamicibacter</taxon>
    </lineage>
</organism>
<evidence type="ECO:0000313" key="2">
    <source>
        <dbReference type="EMBL" id="EMQ99566.1"/>
    </source>
</evidence>
<dbReference type="AlphaFoldDB" id="M7MWX3"/>
<dbReference type="EMBL" id="AOCK01000002">
    <property type="protein sequence ID" value="EMQ99566.1"/>
    <property type="molecule type" value="Genomic_DNA"/>
</dbReference>
<dbReference type="STRING" id="1276920.ADIAG_00666"/>
<protein>
    <recommendedName>
        <fullName evidence="4">DUF2971 domain-containing protein</fullName>
    </recommendedName>
</protein>
<evidence type="ECO:0000313" key="3">
    <source>
        <dbReference type="Proteomes" id="UP000012015"/>
    </source>
</evidence>
<evidence type="ECO:0000256" key="1">
    <source>
        <dbReference type="SAM" id="MobiDB-lite"/>
    </source>
</evidence>
<dbReference type="Proteomes" id="UP000012015">
    <property type="component" value="Unassembled WGS sequence"/>
</dbReference>
<reference evidence="2 3" key="1">
    <citation type="journal article" date="2013" name="Genome Announc.">
        <title>Draft Genome Sequence of Arthrobacter gangotriensis Strain Lz1yT, Isolated from a Penguin Rookery Soil Sample Collected in Antarctica, near the Indian Station Dakshin Gangotri.</title>
        <authorList>
            <person name="Shivaji S."/>
            <person name="Ara S."/>
            <person name="Bandi S."/>
            <person name="Singh A."/>
            <person name="Kumar Pinnaka A."/>
        </authorList>
    </citation>
    <scope>NUCLEOTIDE SEQUENCE [LARGE SCALE GENOMIC DNA]</scope>
    <source>
        <strain evidence="2 3">Lz1y</strain>
    </source>
</reference>
<feature type="region of interest" description="Disordered" evidence="1">
    <location>
        <begin position="1"/>
        <end position="23"/>
    </location>
</feature>
<evidence type="ECO:0008006" key="4">
    <source>
        <dbReference type="Google" id="ProtNLM"/>
    </source>
</evidence>
<accession>M7MWX3</accession>
<keyword evidence="3" id="KW-1185">Reference proteome</keyword>
<proteinExistence type="predicted"/>
<dbReference type="InterPro" id="IPR021352">
    <property type="entry name" value="DUF2971"/>
</dbReference>
<sequence length="337" mass="38357">MDTQDDNKKIENSYLDETWTPEGDDDWKPNEGLIWHYTNGHALGNVLGKHELWASSTAFMNDREERQLADKYLVSAKKKHGLELPWELGESGHWAEEHTFYGQSNERFLLSASRNGDSLSMWRGYAGTGSQSFAIGLEPSAELCILDPSTGDKSARDYVARFSPWALDKWWGEDIYPDVSGWFPVVYDQDKSKNLAENAIKYLADALTGHRAFESDIDAGHLYDAAYDTTEKLRNRIKHHGFQDENEVRIVASADTPLLKFRSGRWGMIPYIVLTGVKNMGENKVVQNPYKLPIREIRMSPTPVEDQQSSRRSLEALLKSNGYQDVKVSVSETPFRE</sequence>
<name>M7MWX3_9MICC</name>
<dbReference type="Pfam" id="PF11185">
    <property type="entry name" value="DUF2971"/>
    <property type="match status" value="1"/>
</dbReference>
<dbReference type="eggNOG" id="ENOG5032BTA">
    <property type="taxonomic scope" value="Bacteria"/>
</dbReference>
<gene>
    <name evidence="2" type="ORF">ADIAG_00666</name>
</gene>
<feature type="compositionally biased region" description="Basic and acidic residues" evidence="1">
    <location>
        <begin position="1"/>
        <end position="11"/>
    </location>
</feature>
<dbReference type="RefSeq" id="WP_007269873.1">
    <property type="nucleotide sequence ID" value="NZ_AOCK01000002.1"/>
</dbReference>
<comment type="caution">
    <text evidence="2">The sequence shown here is derived from an EMBL/GenBank/DDBJ whole genome shotgun (WGS) entry which is preliminary data.</text>
</comment>